<organism evidence="2 3">
    <name type="scientific">Ruegeria marisrubri</name>
    <dbReference type="NCBI Taxonomy" id="1685379"/>
    <lineage>
        <taxon>Bacteria</taxon>
        <taxon>Pseudomonadati</taxon>
        <taxon>Pseudomonadota</taxon>
        <taxon>Alphaproteobacteria</taxon>
        <taxon>Rhodobacterales</taxon>
        <taxon>Roseobacteraceae</taxon>
        <taxon>Ruegeria</taxon>
    </lineage>
</organism>
<dbReference type="EMBL" id="LQBQ01000035">
    <property type="protein sequence ID" value="KUJ76490.1"/>
    <property type="molecule type" value="Genomic_DNA"/>
</dbReference>
<protein>
    <submittedName>
        <fullName evidence="2">Uncharacterized protein</fullName>
    </submittedName>
</protein>
<evidence type="ECO:0000313" key="2">
    <source>
        <dbReference type="EMBL" id="KUJ76490.1"/>
    </source>
</evidence>
<proteinExistence type="predicted"/>
<comment type="caution">
    <text evidence="2">The sequence shown here is derived from an EMBL/GenBank/DDBJ whole genome shotgun (WGS) entry which is preliminary data.</text>
</comment>
<evidence type="ECO:0000256" key="1">
    <source>
        <dbReference type="SAM" id="SignalP"/>
    </source>
</evidence>
<evidence type="ECO:0000313" key="3">
    <source>
        <dbReference type="Proteomes" id="UP000053791"/>
    </source>
</evidence>
<sequence length="732" mass="78576">MRCLATALLALVLMATPAASQEIPVRSGDHEGFTRLVFRIPPDTVWRLSHRDRGAGLTVDLPNAVFSTDGVFDRISRSRLKSLRQAKPGASLEMTFACDCTATGFLYAPDMIVVDIGPAPVPAAPPVIPLPAADELLRAAASSDGSARSGADDLLSFPQGGLPVSPHSLPLAAIEQQLLSQIVKNADREVVDLDIAEVGPRRSLVLGNSAMRPPLPDLRNIAVGSVLDEARGGAAARKPLQERRRACISDQELDFANWSDGSSFSEQVSTARRALFQEFDRLDRAAALQLARTYAYFGFGSEAIRVLSLMDPPAEGARQIWAIAAAIEGRAQIADNPFSGMQHCEGNASLWAVLTTGEIEGRVSPGPVEQAFARLPDHLKGHFGPDLSRIMTRAGHSEAARRILRSVARSGSDRRSEVALAEAELAAASGDTETEEHRLTEVVTAQAAPAEAPLALARLVEKRWSERGAISESELELAESFAQEYRQSEIGQEMALAHALALALGQEFDRASDRLALLAETGRAPEWTRTADRVAVLLAERADDITFLAHVTQPGPEITAALSAPTAIAISDRLTSLGFPSLALTFTARPGNRHLPPAGKLARARAALASGRPRQTELELATMDTEEALRLRAQAASEIGEFRAAAEHLLQIDDPHSAARNLWLAGAWEEAAKTVNTRYGAIARLSRDLSADLERPPTTPLAHAEYLLENSSRTRDSIAEMLHALEQGAEGS</sequence>
<feature type="chain" id="PRO_5007054343" evidence="1">
    <location>
        <begin position="21"/>
        <end position="732"/>
    </location>
</feature>
<reference evidence="3" key="1">
    <citation type="submission" date="2015-12" db="EMBL/GenBank/DDBJ databases">
        <authorList>
            <person name="Zhang G."/>
            <person name="Stingl U."/>
        </authorList>
    </citation>
    <scope>NUCLEOTIDE SEQUENCE [LARGE SCALE GENOMIC DNA]</scope>
    <source>
        <strain evidence="3">ZGT118</strain>
    </source>
</reference>
<accession>A0A0X3TTC1</accession>
<dbReference type="STRING" id="1685379.AVO45_11920"/>
<dbReference type="AlphaFoldDB" id="A0A0X3TTC1"/>
<keyword evidence="3" id="KW-1185">Reference proteome</keyword>
<gene>
    <name evidence="2" type="ORF">AVO45_11920</name>
</gene>
<keyword evidence="1" id="KW-0732">Signal</keyword>
<dbReference type="Proteomes" id="UP000053791">
    <property type="component" value="Unassembled WGS sequence"/>
</dbReference>
<name>A0A0X3TTC1_9RHOB</name>
<feature type="signal peptide" evidence="1">
    <location>
        <begin position="1"/>
        <end position="20"/>
    </location>
</feature>